<dbReference type="InParanoid" id="L2GX12"/>
<dbReference type="Proteomes" id="UP000011081">
    <property type="component" value="Unassembled WGS sequence"/>
</dbReference>
<protein>
    <submittedName>
        <fullName evidence="2">Uncharacterized protein</fullName>
    </submittedName>
</protein>
<keyword evidence="3" id="KW-1185">Reference proteome</keyword>
<gene>
    <name evidence="2" type="ORF">VCUG_00262</name>
</gene>
<dbReference type="RefSeq" id="XP_008073282.1">
    <property type="nucleotide sequence ID" value="XM_008075091.1"/>
</dbReference>
<dbReference type="InterPro" id="IPR031543">
    <property type="entry name" value="DUF5087"/>
</dbReference>
<dbReference type="OrthoDB" id="2186859at2759"/>
<dbReference type="GeneID" id="19878152"/>
<sequence length="403" mass="47580">MVRTEDKLKKYKSKIKSLKNKLKCKKIIIKSLLHTLQKKKYKKRRSDSSVKRKEKDEIKKRRKVSNVLGQGTEQIIKETSNDGRMLNKSDGAAHHEIVDAYTVLERNNCENEDKSFKLNFKLDEYVDYTCSLFVPYICDAKDTYKLSKQHAIYIKTNRKCILKHIFKDINTREIEKTWTLLFNLGCTESYEALCVVVHDLFVFVEDFERVFYLSYALLHNKKFEVDILSKTIRMLLSYQALIMRKVNSGVEFGYKIQEEMDLFDHFDVNSLCNVILEDNSFSHLNVASLRIICSFMDWNWTYNTFIVQMLYPRFVETNRPILLFYMGVICTLGYKNFGMHESVQSIFDEIKTCLDKDNVELSAIACSFVKNFDLDLAEKWGTRNKVKYGRQSWFDHILTKNTF</sequence>
<reference evidence="3" key="1">
    <citation type="submission" date="2011-03" db="EMBL/GenBank/DDBJ databases">
        <title>The genome sequence of Vavraia culicis strain floridensis.</title>
        <authorList>
            <consortium name="The Broad Institute Genome Sequencing Platform"/>
            <person name="Cuomo C."/>
            <person name="Becnel J."/>
            <person name="Sanscrainte N."/>
            <person name="Young S.K."/>
            <person name="Zeng Q."/>
            <person name="Gargeya S."/>
            <person name="Fitzgerald M."/>
            <person name="Haas B."/>
            <person name="Abouelleil A."/>
            <person name="Alvarado L."/>
            <person name="Arachchi H.M."/>
            <person name="Berlin A."/>
            <person name="Chapman S.B."/>
            <person name="Gearin G."/>
            <person name="Goldberg J."/>
            <person name="Griggs A."/>
            <person name="Gujja S."/>
            <person name="Hansen M."/>
            <person name="Heiman D."/>
            <person name="Howarth C."/>
            <person name="Larimer J."/>
            <person name="Lui A."/>
            <person name="MacDonald P.J.P."/>
            <person name="McCowen C."/>
            <person name="Montmayeur A."/>
            <person name="Murphy C."/>
            <person name="Neiman D."/>
            <person name="Pearson M."/>
            <person name="Priest M."/>
            <person name="Roberts A."/>
            <person name="Saif S."/>
            <person name="Shea T."/>
            <person name="Sisk P."/>
            <person name="Stolte C."/>
            <person name="Sykes S."/>
            <person name="Wortman J."/>
            <person name="Nusbaum C."/>
            <person name="Birren B."/>
        </authorList>
    </citation>
    <scope>NUCLEOTIDE SEQUENCE [LARGE SCALE GENOMIC DNA]</scope>
    <source>
        <strain evidence="3">floridensis</strain>
    </source>
</reference>
<dbReference type="EMBL" id="GL877406">
    <property type="protein sequence ID" value="ELA48221.1"/>
    <property type="molecule type" value="Genomic_DNA"/>
</dbReference>
<keyword evidence="1" id="KW-0175">Coiled coil</keyword>
<dbReference type="Pfam" id="PF17006">
    <property type="entry name" value="DUF5087"/>
    <property type="match status" value="1"/>
</dbReference>
<evidence type="ECO:0000313" key="3">
    <source>
        <dbReference type="Proteomes" id="UP000011081"/>
    </source>
</evidence>
<accession>L2GX12</accession>
<dbReference type="HOGENOM" id="CLU_641242_0_0_1"/>
<name>L2GX12_VAVCU</name>
<evidence type="ECO:0000313" key="2">
    <source>
        <dbReference type="EMBL" id="ELA48221.1"/>
    </source>
</evidence>
<dbReference type="OMA" id="SIRTICH"/>
<evidence type="ECO:0000256" key="1">
    <source>
        <dbReference type="SAM" id="Coils"/>
    </source>
</evidence>
<dbReference type="VEuPathDB" id="MicrosporidiaDB:VCUG_00262"/>
<proteinExistence type="predicted"/>
<feature type="coiled-coil region" evidence="1">
    <location>
        <begin position="1"/>
        <end position="28"/>
    </location>
</feature>
<organism evidence="2 3">
    <name type="scientific">Vavraia culicis (isolate floridensis)</name>
    <name type="common">Microsporidian parasite</name>
    <dbReference type="NCBI Taxonomy" id="948595"/>
    <lineage>
        <taxon>Eukaryota</taxon>
        <taxon>Fungi</taxon>
        <taxon>Fungi incertae sedis</taxon>
        <taxon>Microsporidia</taxon>
        <taxon>Pleistophoridae</taxon>
        <taxon>Vavraia</taxon>
    </lineage>
</organism>
<dbReference type="AlphaFoldDB" id="L2GX12"/>